<protein>
    <submittedName>
        <fullName evidence="1">Uncharacterized protein</fullName>
    </submittedName>
</protein>
<accession>A0A1E3LZW3</accession>
<dbReference type="AlphaFoldDB" id="A0A1E3LZW3"/>
<dbReference type="EMBL" id="MDDS01000006">
    <property type="protein sequence ID" value="ODP39356.1"/>
    <property type="molecule type" value="Genomic_DNA"/>
</dbReference>
<dbReference type="Proteomes" id="UP000094487">
    <property type="component" value="Unassembled WGS sequence"/>
</dbReference>
<organism evidence="1 2">
    <name type="scientific">Sphingomonas turrisvirgatae</name>
    <dbReference type="NCBI Taxonomy" id="1888892"/>
    <lineage>
        <taxon>Bacteria</taxon>
        <taxon>Pseudomonadati</taxon>
        <taxon>Pseudomonadota</taxon>
        <taxon>Alphaproteobacteria</taxon>
        <taxon>Sphingomonadales</taxon>
        <taxon>Sphingomonadaceae</taxon>
        <taxon>Sphingomonas</taxon>
    </lineage>
</organism>
<reference evidence="1 2" key="1">
    <citation type="submission" date="2016-08" db="EMBL/GenBank/DDBJ databases">
        <title>Draft genome of the agarase producing Sphingomonas sp. MCT13.</title>
        <authorList>
            <person name="D'Andrea M.M."/>
            <person name="Rossolini G.M."/>
            <person name="Thaller M.C."/>
        </authorList>
    </citation>
    <scope>NUCLEOTIDE SEQUENCE [LARGE SCALE GENOMIC DNA]</scope>
    <source>
        <strain evidence="1 2">MCT13</strain>
    </source>
</reference>
<keyword evidence="2" id="KW-1185">Reference proteome</keyword>
<gene>
    <name evidence="1" type="ORF">BFL28_11145</name>
</gene>
<evidence type="ECO:0000313" key="1">
    <source>
        <dbReference type="EMBL" id="ODP39356.1"/>
    </source>
</evidence>
<proteinExistence type="predicted"/>
<evidence type="ECO:0000313" key="2">
    <source>
        <dbReference type="Proteomes" id="UP000094487"/>
    </source>
</evidence>
<name>A0A1E3LZW3_9SPHN</name>
<comment type="caution">
    <text evidence="1">The sequence shown here is derived from an EMBL/GenBank/DDBJ whole genome shotgun (WGS) entry which is preliminary data.</text>
</comment>
<sequence>MERRLVLPGHLKKAFGALYGYTSDTDGVRHALVFNDSANVSEAEALFMFGACAAFVSYLLTTASKLTTSST</sequence>